<sequence>MSENAQAEEEPREHSEQPAEGDRSQDPSDTGTHSQDPAEGSDVDAGSSGGSSSG</sequence>
<gene>
    <name evidence="2" type="ORF">SAMN04488693_103236</name>
</gene>
<evidence type="ECO:0000256" key="1">
    <source>
        <dbReference type="SAM" id="MobiDB-lite"/>
    </source>
</evidence>
<evidence type="ECO:0000313" key="2">
    <source>
        <dbReference type="EMBL" id="SDH86771.1"/>
    </source>
</evidence>
<dbReference type="Proteomes" id="UP000199258">
    <property type="component" value="Unassembled WGS sequence"/>
</dbReference>
<feature type="compositionally biased region" description="Basic and acidic residues" evidence="1">
    <location>
        <begin position="9"/>
        <end position="26"/>
    </location>
</feature>
<protein>
    <submittedName>
        <fullName evidence="2">Uncharacterized protein</fullName>
    </submittedName>
</protein>
<feature type="region of interest" description="Disordered" evidence="1">
    <location>
        <begin position="1"/>
        <end position="54"/>
    </location>
</feature>
<name>A0A1G8FXA9_9MICC</name>
<dbReference type="RefSeq" id="WP_175460100.1">
    <property type="nucleotide sequence ID" value="NZ_FNDT01000003.1"/>
</dbReference>
<evidence type="ECO:0000313" key="3">
    <source>
        <dbReference type="Proteomes" id="UP000199258"/>
    </source>
</evidence>
<dbReference type="AlphaFoldDB" id="A0A1G8FXA9"/>
<reference evidence="2 3" key="1">
    <citation type="submission" date="2016-10" db="EMBL/GenBank/DDBJ databases">
        <authorList>
            <person name="de Groot N.N."/>
        </authorList>
    </citation>
    <scope>NUCLEOTIDE SEQUENCE [LARGE SCALE GENOMIC DNA]</scope>
    <source>
        <strain evidence="2 3">NP_1H</strain>
    </source>
</reference>
<proteinExistence type="predicted"/>
<dbReference type="EMBL" id="FNDT01000003">
    <property type="protein sequence ID" value="SDH86771.1"/>
    <property type="molecule type" value="Genomic_DNA"/>
</dbReference>
<accession>A0A1G8FXA9</accession>
<dbReference type="STRING" id="335973.SAMN04488693_103236"/>
<organism evidence="2 3">
    <name type="scientific">Arthrobacter subterraneus</name>
    <dbReference type="NCBI Taxonomy" id="335973"/>
    <lineage>
        <taxon>Bacteria</taxon>
        <taxon>Bacillati</taxon>
        <taxon>Actinomycetota</taxon>
        <taxon>Actinomycetes</taxon>
        <taxon>Micrococcales</taxon>
        <taxon>Micrococcaceae</taxon>
        <taxon>Arthrobacter</taxon>
    </lineage>
</organism>
<keyword evidence="3" id="KW-1185">Reference proteome</keyword>